<keyword evidence="6" id="KW-1185">Reference proteome</keyword>
<dbReference type="GO" id="GO:0016702">
    <property type="term" value="F:oxidoreductase activity, acting on single donors with incorporation of molecular oxygen, incorporation of two atoms of oxygen"/>
    <property type="evidence" value="ECO:0007669"/>
    <property type="project" value="InterPro"/>
</dbReference>
<evidence type="ECO:0000256" key="2">
    <source>
        <dbReference type="ARBA" id="ARBA00022964"/>
    </source>
</evidence>
<reference evidence="5" key="4">
    <citation type="submission" date="2019-03" db="UniProtKB">
        <authorList>
            <consortium name="EnsemblPlants"/>
        </authorList>
    </citation>
    <scope>IDENTIFICATION</scope>
</reference>
<evidence type="ECO:0000313" key="5">
    <source>
        <dbReference type="EnsemblPlants" id="AET4Gv20070200.25"/>
    </source>
</evidence>
<proteinExistence type="predicted"/>
<keyword evidence="1" id="KW-0479">Metal-binding</keyword>
<keyword evidence="3" id="KW-0560">Oxidoreductase</keyword>
<reference evidence="6" key="2">
    <citation type="journal article" date="2017" name="Nat. Plants">
        <title>The Aegilops tauschii genome reveals multiple impacts of transposons.</title>
        <authorList>
            <person name="Zhao G."/>
            <person name="Zou C."/>
            <person name="Li K."/>
            <person name="Wang K."/>
            <person name="Li T."/>
            <person name="Gao L."/>
            <person name="Zhang X."/>
            <person name="Wang H."/>
            <person name="Yang Z."/>
            <person name="Liu X."/>
            <person name="Jiang W."/>
            <person name="Mao L."/>
            <person name="Kong X."/>
            <person name="Jiao Y."/>
            <person name="Jia J."/>
        </authorList>
    </citation>
    <scope>NUCLEOTIDE SEQUENCE [LARGE SCALE GENOMIC DNA]</scope>
    <source>
        <strain evidence="6">cv. AL8/78</strain>
    </source>
</reference>
<dbReference type="Gramene" id="AET4Gv20070200.25">
    <property type="protein sequence ID" value="AET4Gv20070200.25"/>
    <property type="gene ID" value="AET4Gv20070200"/>
</dbReference>
<dbReference type="Pfam" id="PF00305">
    <property type="entry name" value="Lipoxygenase"/>
    <property type="match status" value="1"/>
</dbReference>
<dbReference type="EnsemblPlants" id="AET4Gv20070200.25">
    <property type="protein sequence ID" value="AET4Gv20070200.25"/>
    <property type="gene ID" value="AET4Gv20070200"/>
</dbReference>
<dbReference type="InterPro" id="IPR013819">
    <property type="entry name" value="LipOase_C"/>
</dbReference>
<name>A0A453H5C8_AEGTS</name>
<reference evidence="5" key="5">
    <citation type="journal article" date="2021" name="G3 (Bethesda)">
        <title>Aegilops tauschii genome assembly Aet v5.0 features greater sequence contiguity and improved annotation.</title>
        <authorList>
            <person name="Wang L."/>
            <person name="Zhu T."/>
            <person name="Rodriguez J.C."/>
            <person name="Deal K.R."/>
            <person name="Dubcovsky J."/>
            <person name="McGuire P.E."/>
            <person name="Lux T."/>
            <person name="Spannagl M."/>
            <person name="Mayer K.F.X."/>
            <person name="Baldrich P."/>
            <person name="Meyers B.C."/>
            <person name="Huo N."/>
            <person name="Gu Y.Q."/>
            <person name="Zhou H."/>
            <person name="Devos K.M."/>
            <person name="Bennetzen J.L."/>
            <person name="Unver T."/>
            <person name="Budak H."/>
            <person name="Gulick P.J."/>
            <person name="Galiba G."/>
            <person name="Kalapos B."/>
            <person name="Nelson D.R."/>
            <person name="Li P."/>
            <person name="You F.M."/>
            <person name="Luo M.C."/>
            <person name="Dvorak J."/>
        </authorList>
    </citation>
    <scope>NUCLEOTIDE SEQUENCE [LARGE SCALE GENOMIC DNA]</scope>
    <source>
        <strain evidence="5">cv. AL8/78</strain>
    </source>
</reference>
<evidence type="ECO:0000256" key="3">
    <source>
        <dbReference type="ARBA" id="ARBA00023002"/>
    </source>
</evidence>
<dbReference type="Gene3D" id="3.10.450.60">
    <property type="match status" value="1"/>
</dbReference>
<sequence length="146" mass="16544">FQDIMNLYEGGSLLKLPVPHIIQADQQAWRTDEEFAREVLAGVNPVMITRLTEFPPKSSLDPSKFGDHTSTITAAHIQKNLEGLTVQQALESNRLYILDHHDRFMPFLIEVNNLPGNFIYATRTLFFLRGDGRLTPLAIELSEPVI</sequence>
<dbReference type="SUPFAM" id="SSF48484">
    <property type="entry name" value="Lipoxigenase"/>
    <property type="match status" value="1"/>
</dbReference>
<dbReference type="InterPro" id="IPR027433">
    <property type="entry name" value="Lipoxygenase_dom_3"/>
</dbReference>
<dbReference type="PANTHER" id="PTHR11771">
    <property type="entry name" value="LIPOXYGENASE"/>
    <property type="match status" value="1"/>
</dbReference>
<feature type="domain" description="Lipoxygenase" evidence="4">
    <location>
        <begin position="1"/>
        <end position="146"/>
    </location>
</feature>
<keyword evidence="2" id="KW-0223">Dioxygenase</keyword>
<dbReference type="PROSITE" id="PS51393">
    <property type="entry name" value="LIPOXYGENASE_3"/>
    <property type="match status" value="1"/>
</dbReference>
<dbReference type="PRINTS" id="PR00468">
    <property type="entry name" value="PLTLPOXGNASE"/>
</dbReference>
<dbReference type="InterPro" id="IPR000907">
    <property type="entry name" value="LipOase"/>
</dbReference>
<organism evidence="5 6">
    <name type="scientific">Aegilops tauschii subsp. strangulata</name>
    <name type="common">Goatgrass</name>
    <dbReference type="NCBI Taxonomy" id="200361"/>
    <lineage>
        <taxon>Eukaryota</taxon>
        <taxon>Viridiplantae</taxon>
        <taxon>Streptophyta</taxon>
        <taxon>Embryophyta</taxon>
        <taxon>Tracheophyta</taxon>
        <taxon>Spermatophyta</taxon>
        <taxon>Magnoliopsida</taxon>
        <taxon>Liliopsida</taxon>
        <taxon>Poales</taxon>
        <taxon>Poaceae</taxon>
        <taxon>BOP clade</taxon>
        <taxon>Pooideae</taxon>
        <taxon>Triticodae</taxon>
        <taxon>Triticeae</taxon>
        <taxon>Triticinae</taxon>
        <taxon>Aegilops</taxon>
    </lineage>
</organism>
<dbReference type="InterPro" id="IPR001246">
    <property type="entry name" value="LipOase_plant"/>
</dbReference>
<dbReference type="GO" id="GO:0046872">
    <property type="term" value="F:metal ion binding"/>
    <property type="evidence" value="ECO:0007669"/>
    <property type="project" value="UniProtKB-KW"/>
</dbReference>
<dbReference type="GO" id="GO:0034440">
    <property type="term" value="P:lipid oxidation"/>
    <property type="evidence" value="ECO:0007669"/>
    <property type="project" value="InterPro"/>
</dbReference>
<dbReference type="AlphaFoldDB" id="A0A453H5C8"/>
<reference evidence="5" key="3">
    <citation type="journal article" date="2017" name="Nature">
        <title>Genome sequence of the progenitor of the wheat D genome Aegilops tauschii.</title>
        <authorList>
            <person name="Luo M.C."/>
            <person name="Gu Y.Q."/>
            <person name="Puiu D."/>
            <person name="Wang H."/>
            <person name="Twardziok S.O."/>
            <person name="Deal K.R."/>
            <person name="Huo N."/>
            <person name="Zhu T."/>
            <person name="Wang L."/>
            <person name="Wang Y."/>
            <person name="McGuire P.E."/>
            <person name="Liu S."/>
            <person name="Long H."/>
            <person name="Ramasamy R.K."/>
            <person name="Rodriguez J.C."/>
            <person name="Van S.L."/>
            <person name="Yuan L."/>
            <person name="Wang Z."/>
            <person name="Xia Z."/>
            <person name="Xiao L."/>
            <person name="Anderson O.D."/>
            <person name="Ouyang S."/>
            <person name="Liang Y."/>
            <person name="Zimin A.V."/>
            <person name="Pertea G."/>
            <person name="Qi P."/>
            <person name="Bennetzen J.L."/>
            <person name="Dai X."/>
            <person name="Dawson M.W."/>
            <person name="Muller H.G."/>
            <person name="Kugler K."/>
            <person name="Rivarola-Duarte L."/>
            <person name="Spannagl M."/>
            <person name="Mayer K.F.X."/>
            <person name="Lu F.H."/>
            <person name="Bevan M.W."/>
            <person name="Leroy P."/>
            <person name="Li P."/>
            <person name="You F.M."/>
            <person name="Sun Q."/>
            <person name="Liu Z."/>
            <person name="Lyons E."/>
            <person name="Wicker T."/>
            <person name="Salzberg S.L."/>
            <person name="Devos K.M."/>
            <person name="Dvorak J."/>
        </authorList>
    </citation>
    <scope>NUCLEOTIDE SEQUENCE [LARGE SCALE GENOMIC DNA]</scope>
    <source>
        <strain evidence="5">cv. AL8/78</strain>
    </source>
</reference>
<protein>
    <recommendedName>
        <fullName evidence="4">Lipoxygenase domain-containing protein</fullName>
    </recommendedName>
</protein>
<evidence type="ECO:0000256" key="1">
    <source>
        <dbReference type="ARBA" id="ARBA00022723"/>
    </source>
</evidence>
<reference evidence="6" key="1">
    <citation type="journal article" date="2014" name="Science">
        <title>Ancient hybridizations among the ancestral genomes of bread wheat.</title>
        <authorList>
            <consortium name="International Wheat Genome Sequencing Consortium,"/>
            <person name="Marcussen T."/>
            <person name="Sandve S.R."/>
            <person name="Heier L."/>
            <person name="Spannagl M."/>
            <person name="Pfeifer M."/>
            <person name="Jakobsen K.S."/>
            <person name="Wulff B.B."/>
            <person name="Steuernagel B."/>
            <person name="Mayer K.F."/>
            <person name="Olsen O.A."/>
        </authorList>
    </citation>
    <scope>NUCLEOTIDE SEQUENCE [LARGE SCALE GENOMIC DNA]</scope>
    <source>
        <strain evidence="6">cv. AL8/78</strain>
    </source>
</reference>
<evidence type="ECO:0000259" key="4">
    <source>
        <dbReference type="PROSITE" id="PS51393"/>
    </source>
</evidence>
<dbReference type="FunFam" id="3.10.450.60:FF:000002">
    <property type="entry name" value="Lipoxygenase"/>
    <property type="match status" value="1"/>
</dbReference>
<accession>A0A453H5C8</accession>
<dbReference type="Proteomes" id="UP000015105">
    <property type="component" value="Chromosome 4D"/>
</dbReference>
<dbReference type="Gene3D" id="4.10.372.10">
    <property type="entry name" value="Lipoxygenase-1, Domain 3"/>
    <property type="match status" value="1"/>
</dbReference>
<dbReference type="InterPro" id="IPR036226">
    <property type="entry name" value="LipOase_C_sf"/>
</dbReference>
<evidence type="ECO:0000313" key="6">
    <source>
        <dbReference type="Proteomes" id="UP000015105"/>
    </source>
</evidence>